<evidence type="ECO:0000259" key="1">
    <source>
        <dbReference type="Pfam" id="PF13280"/>
    </source>
</evidence>
<name>A0A4U1JJ20_RHOCA</name>
<gene>
    <name evidence="2" type="ORF">FBT96_20265</name>
</gene>
<organism evidence="2 3">
    <name type="scientific">Rhodobacter capsulatus</name>
    <name type="common">Rhodopseudomonas capsulata</name>
    <dbReference type="NCBI Taxonomy" id="1061"/>
    <lineage>
        <taxon>Bacteria</taxon>
        <taxon>Pseudomonadati</taxon>
        <taxon>Pseudomonadota</taxon>
        <taxon>Alphaproteobacteria</taxon>
        <taxon>Rhodobacterales</taxon>
        <taxon>Rhodobacter group</taxon>
        <taxon>Rhodobacter</taxon>
    </lineage>
</organism>
<dbReference type="OrthoDB" id="7779206at2"/>
<comment type="caution">
    <text evidence="2">The sequence shown here is derived from an EMBL/GenBank/DDBJ whole genome shotgun (WGS) entry which is preliminary data.</text>
</comment>
<dbReference type="Proteomes" id="UP000310597">
    <property type="component" value="Unassembled WGS sequence"/>
</dbReference>
<dbReference type="InterPro" id="IPR026881">
    <property type="entry name" value="WYL_dom"/>
</dbReference>
<proteinExistence type="predicted"/>
<dbReference type="EMBL" id="SWJZ01000156">
    <property type="protein sequence ID" value="TKD12525.1"/>
    <property type="molecule type" value="Genomic_DNA"/>
</dbReference>
<accession>A0A4U1JJ20</accession>
<reference evidence="2 3" key="1">
    <citation type="submission" date="2019-04" db="EMBL/GenBank/DDBJ databases">
        <title>Draft Whole-Genome sequence of the purple photosynthetic bacterium Rhodobacter capsulatus SP108 with an indigenous class A beta-lactamase.</title>
        <authorList>
            <person name="Robertson S."/>
            <person name="Meyer T.E."/>
            <person name="Kyndt J.A."/>
        </authorList>
    </citation>
    <scope>NUCLEOTIDE SEQUENCE [LARGE SCALE GENOMIC DNA]</scope>
    <source>
        <strain evidence="2 3">SP108</strain>
    </source>
</reference>
<feature type="domain" description="WYL" evidence="1">
    <location>
        <begin position="134"/>
        <end position="197"/>
    </location>
</feature>
<protein>
    <submittedName>
        <fullName evidence="2">WYL domain-containing protein</fullName>
    </submittedName>
</protein>
<evidence type="ECO:0000313" key="3">
    <source>
        <dbReference type="Proteomes" id="UP000310597"/>
    </source>
</evidence>
<evidence type="ECO:0000313" key="2">
    <source>
        <dbReference type="EMBL" id="TKD12525.1"/>
    </source>
</evidence>
<sequence>MILRSVEAIPSGSVSKGALVMGDLDKHAASQGLTRRALAGRLLGAAAASGLGVGAPIPAPALDPDLRDAALRGLALAGHRGDPVTAAAARAALSRLAETDPEAGILGRLYQLLDVRPAAYWAGEASARADAQDLAVLHGAIGACQPVSFEYTDLSGTTTARRVLPLVLVHPAQGVKLLAWCETREGFRQFFVRAMAGLSLQSGDFRADRMALLQGLLEKEEGGDL</sequence>
<dbReference type="PROSITE" id="PS52050">
    <property type="entry name" value="WYL"/>
    <property type="match status" value="1"/>
</dbReference>
<dbReference type="AlphaFoldDB" id="A0A4U1JJ20"/>
<dbReference type="Pfam" id="PF13280">
    <property type="entry name" value="WYL"/>
    <property type="match status" value="1"/>
</dbReference>